<dbReference type="InterPro" id="IPR008912">
    <property type="entry name" value="Uncharacterised_CoxE"/>
</dbReference>
<dbReference type="PANTHER" id="PTHR39338:SF6">
    <property type="entry name" value="BLL5662 PROTEIN"/>
    <property type="match status" value="1"/>
</dbReference>
<protein>
    <recommendedName>
        <fullName evidence="3">VWA containing CoxE family protein</fullName>
    </recommendedName>
</protein>
<comment type="caution">
    <text evidence="1">The sequence shown here is derived from an EMBL/GenBank/DDBJ whole genome shotgun (WGS) entry which is preliminary data.</text>
</comment>
<dbReference type="InterPro" id="IPR036465">
    <property type="entry name" value="vWFA_dom_sf"/>
</dbReference>
<dbReference type="AlphaFoldDB" id="A0A2T2X0L9"/>
<evidence type="ECO:0000313" key="1">
    <source>
        <dbReference type="EMBL" id="PSR28026.1"/>
    </source>
</evidence>
<gene>
    <name evidence="1" type="ORF">C7B43_10740</name>
</gene>
<name>A0A2T2X0L9_9FIRM</name>
<dbReference type="Proteomes" id="UP000242699">
    <property type="component" value="Unassembled WGS sequence"/>
</dbReference>
<dbReference type="CDD" id="cd00198">
    <property type="entry name" value="vWFA"/>
    <property type="match status" value="1"/>
</dbReference>
<dbReference type="Pfam" id="PF05762">
    <property type="entry name" value="VWA_CoxE"/>
    <property type="match status" value="1"/>
</dbReference>
<proteinExistence type="predicted"/>
<accession>A0A2T2X0L9</accession>
<organism evidence="1 2">
    <name type="scientific">Sulfobacillus benefaciens</name>
    <dbReference type="NCBI Taxonomy" id="453960"/>
    <lineage>
        <taxon>Bacteria</taxon>
        <taxon>Bacillati</taxon>
        <taxon>Bacillota</taxon>
        <taxon>Clostridia</taxon>
        <taxon>Eubacteriales</taxon>
        <taxon>Clostridiales Family XVII. Incertae Sedis</taxon>
        <taxon>Sulfobacillus</taxon>
    </lineage>
</organism>
<dbReference type="EMBL" id="PXYT01000022">
    <property type="protein sequence ID" value="PSR28026.1"/>
    <property type="molecule type" value="Genomic_DNA"/>
</dbReference>
<reference evidence="1 2" key="1">
    <citation type="journal article" date="2014" name="BMC Genomics">
        <title>Comparison of environmental and isolate Sulfobacillus genomes reveals diverse carbon, sulfur, nitrogen, and hydrogen metabolisms.</title>
        <authorList>
            <person name="Justice N.B."/>
            <person name="Norman A."/>
            <person name="Brown C.T."/>
            <person name="Singh A."/>
            <person name="Thomas B.C."/>
            <person name="Banfield J.F."/>
        </authorList>
    </citation>
    <scope>NUCLEOTIDE SEQUENCE [LARGE SCALE GENOMIC DNA]</scope>
    <source>
        <strain evidence="1">AMDSBA1</strain>
    </source>
</reference>
<dbReference type="PANTHER" id="PTHR39338">
    <property type="entry name" value="BLL5662 PROTEIN-RELATED"/>
    <property type="match status" value="1"/>
</dbReference>
<evidence type="ECO:0000313" key="2">
    <source>
        <dbReference type="Proteomes" id="UP000242699"/>
    </source>
</evidence>
<sequence length="366" mass="42323">MTPLSGNLWALARSLRHWGFTLGVSDLKDAETALLITQDFSLTGIHDVVEGLWVRSYNEKRIFDHAFAIWALELAGTPFVAGPPSWFSQLPKKAMGPRRVVWMSRKEAGGMAATANQTLWTSTHTASAEEANSAKRPEENDYPIPDFLPVEHHYRKGYRRRPARKGRVWNVPKTLRKSLSSGELIKWYYQAERPKWRSTVFLWDVSQSMAPFIPLFFRFFYGLSKFGERVDVWGFSTRLTHLNPIWEHRNPALAYQALFRQVPDLGGGTRLEHTLLTFGSQSKSRLRHDTDIVLITDGYESGECARLDGVLSRLKRRCRRLNWWNPWYLTPHYEIVSQAGQILRRYCRVQKAGTMEDCLYSWSQLA</sequence>
<dbReference type="SUPFAM" id="SSF53300">
    <property type="entry name" value="vWA-like"/>
    <property type="match status" value="1"/>
</dbReference>
<dbReference type="Gene3D" id="3.40.50.410">
    <property type="entry name" value="von Willebrand factor, type A domain"/>
    <property type="match status" value="1"/>
</dbReference>
<evidence type="ECO:0008006" key="3">
    <source>
        <dbReference type="Google" id="ProtNLM"/>
    </source>
</evidence>